<evidence type="ECO:0000313" key="2">
    <source>
        <dbReference type="Proteomes" id="UP001611397"/>
    </source>
</evidence>
<evidence type="ECO:0000313" key="1">
    <source>
        <dbReference type="EMBL" id="MFI2160571.1"/>
    </source>
</evidence>
<organism evidence="1 2">
    <name type="scientific">Streptomyces olivaceoviridis</name>
    <name type="common">Streptomyces corchorusii</name>
    <dbReference type="NCBI Taxonomy" id="1921"/>
    <lineage>
        <taxon>Bacteria</taxon>
        <taxon>Bacillati</taxon>
        <taxon>Actinomycetota</taxon>
        <taxon>Actinomycetes</taxon>
        <taxon>Kitasatosporales</taxon>
        <taxon>Streptomycetaceae</taxon>
        <taxon>Streptomyces</taxon>
    </lineage>
</organism>
<dbReference type="Proteomes" id="UP001611397">
    <property type="component" value="Unassembled WGS sequence"/>
</dbReference>
<keyword evidence="2" id="KW-1185">Reference proteome</keyword>
<gene>
    <name evidence="1" type="ORF">ACH49L_33600</name>
</gene>
<dbReference type="RefSeq" id="WP_159061741.1">
    <property type="nucleotide sequence ID" value="NZ_JBIRUT010000024.1"/>
</dbReference>
<accession>A0ABW7VGS2</accession>
<protein>
    <submittedName>
        <fullName evidence="1">Uncharacterized protein</fullName>
    </submittedName>
</protein>
<name>A0ABW7VGS2_STROI</name>
<comment type="caution">
    <text evidence="1">The sequence shown here is derived from an EMBL/GenBank/DDBJ whole genome shotgun (WGS) entry which is preliminary data.</text>
</comment>
<proteinExistence type="predicted"/>
<dbReference type="EMBL" id="JBIRWM010000020">
    <property type="protein sequence ID" value="MFI2160571.1"/>
    <property type="molecule type" value="Genomic_DNA"/>
</dbReference>
<sequence length="71" mass="7377">MSVHHSLYVGGAKGGMRLARIDPGFDRGVTRVPWTRQRVLGLAATFAAECVNGAPGVEDVPGSPSYAAHTG</sequence>
<reference evidence="1 2" key="1">
    <citation type="submission" date="2024-10" db="EMBL/GenBank/DDBJ databases">
        <title>The Natural Products Discovery Center: Release of the First 8490 Sequenced Strains for Exploring Actinobacteria Biosynthetic Diversity.</title>
        <authorList>
            <person name="Kalkreuter E."/>
            <person name="Kautsar S.A."/>
            <person name="Yang D."/>
            <person name="Bader C.D."/>
            <person name="Teijaro C.N."/>
            <person name="Fluegel L."/>
            <person name="Davis C.M."/>
            <person name="Simpson J.R."/>
            <person name="Lauterbach L."/>
            <person name="Steele A.D."/>
            <person name="Gui C."/>
            <person name="Meng S."/>
            <person name="Li G."/>
            <person name="Viehrig K."/>
            <person name="Ye F."/>
            <person name="Su P."/>
            <person name="Kiefer A.F."/>
            <person name="Nichols A."/>
            <person name="Cepeda A.J."/>
            <person name="Yan W."/>
            <person name="Fan B."/>
            <person name="Jiang Y."/>
            <person name="Adhikari A."/>
            <person name="Zheng C.-J."/>
            <person name="Schuster L."/>
            <person name="Cowan T.M."/>
            <person name="Smanski M.J."/>
            <person name="Chevrette M.G."/>
            <person name="De Carvalho L.P.S."/>
            <person name="Shen B."/>
        </authorList>
    </citation>
    <scope>NUCLEOTIDE SEQUENCE [LARGE SCALE GENOMIC DNA]</scope>
    <source>
        <strain evidence="1 2">NPDC020295</strain>
    </source>
</reference>